<dbReference type="InterPro" id="IPR020846">
    <property type="entry name" value="MFS_dom"/>
</dbReference>
<keyword evidence="4 6" id="KW-1133">Transmembrane helix</keyword>
<feature type="transmembrane region" description="Helical" evidence="6">
    <location>
        <begin position="279"/>
        <end position="297"/>
    </location>
</feature>
<name>A0A1T4MWB5_9HYPH</name>
<dbReference type="RefSeq" id="WP_085933733.1">
    <property type="nucleotide sequence ID" value="NZ_FUWJ01000002.1"/>
</dbReference>
<organism evidence="8 9">
    <name type="scientific">Enhydrobacter aerosaccus</name>
    <dbReference type="NCBI Taxonomy" id="225324"/>
    <lineage>
        <taxon>Bacteria</taxon>
        <taxon>Pseudomonadati</taxon>
        <taxon>Pseudomonadota</taxon>
        <taxon>Alphaproteobacteria</taxon>
        <taxon>Hyphomicrobiales</taxon>
        <taxon>Enhydrobacter</taxon>
    </lineage>
</organism>
<dbReference type="PANTHER" id="PTHR43791:SF36">
    <property type="entry name" value="TRANSPORTER, PUTATIVE (AFU_ORTHOLOGUE AFUA_6G08340)-RELATED"/>
    <property type="match status" value="1"/>
</dbReference>
<dbReference type="AlphaFoldDB" id="A0A1T4MWB5"/>
<feature type="transmembrane region" description="Helical" evidence="6">
    <location>
        <begin position="141"/>
        <end position="165"/>
    </location>
</feature>
<feature type="transmembrane region" description="Helical" evidence="6">
    <location>
        <begin position="359"/>
        <end position="387"/>
    </location>
</feature>
<dbReference type="SUPFAM" id="SSF103473">
    <property type="entry name" value="MFS general substrate transporter"/>
    <property type="match status" value="1"/>
</dbReference>
<dbReference type="Proteomes" id="UP000190092">
    <property type="component" value="Unassembled WGS sequence"/>
</dbReference>
<accession>A0A1T4MWB5</accession>
<reference evidence="9" key="1">
    <citation type="submission" date="2017-02" db="EMBL/GenBank/DDBJ databases">
        <authorList>
            <person name="Varghese N."/>
            <person name="Submissions S."/>
        </authorList>
    </citation>
    <scope>NUCLEOTIDE SEQUENCE [LARGE SCALE GENOMIC DNA]</scope>
    <source>
        <strain evidence="9">ATCC 27094</strain>
    </source>
</reference>
<evidence type="ECO:0000256" key="4">
    <source>
        <dbReference type="ARBA" id="ARBA00022989"/>
    </source>
</evidence>
<dbReference type="Gene3D" id="1.20.1250.20">
    <property type="entry name" value="MFS general substrate transporter like domains"/>
    <property type="match status" value="2"/>
</dbReference>
<gene>
    <name evidence="8" type="ORF">SAMN02745126_02000</name>
</gene>
<proteinExistence type="predicted"/>
<feature type="transmembrane region" description="Helical" evidence="6">
    <location>
        <begin position="109"/>
        <end position="129"/>
    </location>
</feature>
<dbReference type="STRING" id="225324.SAMN02745126_02000"/>
<dbReference type="InterPro" id="IPR036259">
    <property type="entry name" value="MFS_trans_sf"/>
</dbReference>
<feature type="domain" description="Major facilitator superfamily (MFS) profile" evidence="7">
    <location>
        <begin position="17"/>
        <end position="423"/>
    </location>
</feature>
<dbReference type="FunFam" id="1.20.1250.20:FF:000018">
    <property type="entry name" value="MFS transporter permease"/>
    <property type="match status" value="1"/>
</dbReference>
<feature type="transmembrane region" description="Helical" evidence="6">
    <location>
        <begin position="83"/>
        <end position="103"/>
    </location>
</feature>
<dbReference type="Pfam" id="PF07690">
    <property type="entry name" value="MFS_1"/>
    <property type="match status" value="1"/>
</dbReference>
<protein>
    <submittedName>
        <fullName evidence="8">MFS transporter, ACS family, tartrate transporter</fullName>
    </submittedName>
</protein>
<keyword evidence="5 6" id="KW-0472">Membrane</keyword>
<keyword evidence="9" id="KW-1185">Reference proteome</keyword>
<dbReference type="PROSITE" id="PS50850">
    <property type="entry name" value="MFS"/>
    <property type="match status" value="1"/>
</dbReference>
<evidence type="ECO:0000256" key="3">
    <source>
        <dbReference type="ARBA" id="ARBA00022692"/>
    </source>
</evidence>
<feature type="transmembrane region" description="Helical" evidence="6">
    <location>
        <begin position="243"/>
        <end position="267"/>
    </location>
</feature>
<feature type="transmembrane region" description="Helical" evidence="6">
    <location>
        <begin position="331"/>
        <end position="347"/>
    </location>
</feature>
<feature type="transmembrane region" description="Helical" evidence="6">
    <location>
        <begin position="399"/>
        <end position="421"/>
    </location>
</feature>
<dbReference type="CDD" id="cd17319">
    <property type="entry name" value="MFS_ExuT_GudP_like"/>
    <property type="match status" value="1"/>
</dbReference>
<keyword evidence="3 6" id="KW-0812">Transmembrane</keyword>
<comment type="subcellular location">
    <subcellularLocation>
        <location evidence="1">Membrane</location>
        <topology evidence="1">Multi-pass membrane protein</topology>
    </subcellularLocation>
</comment>
<evidence type="ECO:0000259" key="7">
    <source>
        <dbReference type="PROSITE" id="PS50850"/>
    </source>
</evidence>
<feature type="transmembrane region" description="Helical" evidence="6">
    <location>
        <begin position="13"/>
        <end position="30"/>
    </location>
</feature>
<feature type="transmembrane region" description="Helical" evidence="6">
    <location>
        <begin position="50"/>
        <end position="71"/>
    </location>
</feature>
<evidence type="ECO:0000256" key="1">
    <source>
        <dbReference type="ARBA" id="ARBA00004141"/>
    </source>
</evidence>
<evidence type="ECO:0000256" key="6">
    <source>
        <dbReference type="SAM" id="Phobius"/>
    </source>
</evidence>
<sequence>MDAALEASTMRKVYLRLLPFAMLAYVLAYIDRINVSFAALTMRDDLHMSAGDFGFAVGTFYWAYFLFEVPSNVIMEKVGARIWIARIMVTWGIFACATAWVTGTTSFGVIRFLLGMAEAGFFPGLILYFTYWFPARHHARIVSAFLIGLPIAVAAGAPISTGLMSLHGLFGLKGWQIMYLAEGIPTILIGIATYFALTNKPAQAKFLTAQERDWLVAKIESERKAKEAVRVYSMIESMWNPRVLLLALNYFGIVTASLGILIFIPQIIKSLGTMSNMTVGWLTMIPYICGAIALVTWGRVSDKMNERRWNLLLACLLSTGGLVLAGLTMGTWWAMVGICLATMGFYGSKGPFFAMPPMFLSGTALAAGIAWINSIGNLGGFFGPWWVGLMKDATGSYSGGLYGLALLTLVSSLVCAFCLHIPDVVSQATRQPKLVPAQ</sequence>
<feature type="transmembrane region" description="Helical" evidence="6">
    <location>
        <begin position="177"/>
        <end position="197"/>
    </location>
</feature>
<feature type="transmembrane region" description="Helical" evidence="6">
    <location>
        <begin position="309"/>
        <end position="325"/>
    </location>
</feature>
<evidence type="ECO:0000256" key="5">
    <source>
        <dbReference type="ARBA" id="ARBA00023136"/>
    </source>
</evidence>
<evidence type="ECO:0000313" key="9">
    <source>
        <dbReference type="Proteomes" id="UP000190092"/>
    </source>
</evidence>
<dbReference type="PANTHER" id="PTHR43791">
    <property type="entry name" value="PERMEASE-RELATED"/>
    <property type="match status" value="1"/>
</dbReference>
<keyword evidence="2" id="KW-0813">Transport</keyword>
<evidence type="ECO:0000313" key="8">
    <source>
        <dbReference type="EMBL" id="SJZ71380.1"/>
    </source>
</evidence>
<dbReference type="EMBL" id="FUWJ01000002">
    <property type="protein sequence ID" value="SJZ71380.1"/>
    <property type="molecule type" value="Genomic_DNA"/>
</dbReference>
<dbReference type="GO" id="GO:0016020">
    <property type="term" value="C:membrane"/>
    <property type="evidence" value="ECO:0007669"/>
    <property type="project" value="UniProtKB-SubCell"/>
</dbReference>
<dbReference type="InterPro" id="IPR011701">
    <property type="entry name" value="MFS"/>
</dbReference>
<dbReference type="OrthoDB" id="9773957at2"/>
<dbReference type="GO" id="GO:0022857">
    <property type="term" value="F:transmembrane transporter activity"/>
    <property type="evidence" value="ECO:0007669"/>
    <property type="project" value="InterPro"/>
</dbReference>
<evidence type="ECO:0000256" key="2">
    <source>
        <dbReference type="ARBA" id="ARBA00022448"/>
    </source>
</evidence>